<gene>
    <name evidence="2" type="ORF">ISU10_12925</name>
</gene>
<evidence type="ECO:0000313" key="2">
    <source>
        <dbReference type="EMBL" id="MBF4768667.1"/>
    </source>
</evidence>
<dbReference type="PANTHER" id="PTHR31793:SF24">
    <property type="entry name" value="LONG-CHAIN ACYL-COA THIOESTERASE FADM"/>
    <property type="match status" value="1"/>
</dbReference>
<dbReference type="InterPro" id="IPR029069">
    <property type="entry name" value="HotDog_dom_sf"/>
</dbReference>
<dbReference type="SUPFAM" id="SSF54637">
    <property type="entry name" value="Thioesterase/thiol ester dehydrase-isomerase"/>
    <property type="match status" value="2"/>
</dbReference>
<feature type="region of interest" description="Disordered" evidence="1">
    <location>
        <begin position="126"/>
        <end position="157"/>
    </location>
</feature>
<protein>
    <submittedName>
        <fullName evidence="2">Thioesterase family protein</fullName>
    </submittedName>
</protein>
<name>A0A930VQ64_9ACTN</name>
<dbReference type="EMBL" id="JADKPO010000016">
    <property type="protein sequence ID" value="MBF4768667.1"/>
    <property type="molecule type" value="Genomic_DNA"/>
</dbReference>
<dbReference type="PANTHER" id="PTHR31793">
    <property type="entry name" value="4-HYDROXYBENZOYL-COA THIOESTERASE FAMILY MEMBER"/>
    <property type="match status" value="1"/>
</dbReference>
<sequence>MHANSRRHSYQCQLRRADLHGDGTVGNVFYVDYLQEARLALLRHHDTSPTPNPGEGLVVVRTVVEYVRPMRLDDAPVTVETWVTEIKAASFTMGYEVSTAAGTHALATTTLTPFVFAESRPRRLAPDERERLASHLEDAPFEDSRRRPDPWSGPSHQRPIHVRFSDIDLLGHVNNVRYFDYVHEGYAEVLTGVFQEARVEGTVETVVVRSEMDHLRQVDLRPEPYAVWSRIVAVGRTSVTLESEVRDGDQVMARSRVVEVNVDAQGSPTHWHPRHRELFEARLSRSA</sequence>
<evidence type="ECO:0000256" key="1">
    <source>
        <dbReference type="SAM" id="MobiDB-lite"/>
    </source>
</evidence>
<dbReference type="AlphaFoldDB" id="A0A930VQ64"/>
<evidence type="ECO:0000313" key="3">
    <source>
        <dbReference type="Proteomes" id="UP000660668"/>
    </source>
</evidence>
<accession>A0A930VQ64</accession>
<organism evidence="2 3">
    <name type="scientific">Nocardioides agariphilus</name>
    <dbReference type="NCBI Taxonomy" id="433664"/>
    <lineage>
        <taxon>Bacteria</taxon>
        <taxon>Bacillati</taxon>
        <taxon>Actinomycetota</taxon>
        <taxon>Actinomycetes</taxon>
        <taxon>Propionibacteriales</taxon>
        <taxon>Nocardioidaceae</taxon>
        <taxon>Nocardioides</taxon>
    </lineage>
</organism>
<dbReference type="GO" id="GO:0047617">
    <property type="term" value="F:fatty acyl-CoA hydrolase activity"/>
    <property type="evidence" value="ECO:0007669"/>
    <property type="project" value="TreeGrafter"/>
</dbReference>
<dbReference type="InterPro" id="IPR050563">
    <property type="entry name" value="4-hydroxybenzoyl-CoA_TE"/>
</dbReference>
<dbReference type="Gene3D" id="3.10.129.10">
    <property type="entry name" value="Hotdog Thioesterase"/>
    <property type="match status" value="2"/>
</dbReference>
<feature type="compositionally biased region" description="Basic and acidic residues" evidence="1">
    <location>
        <begin position="126"/>
        <end position="149"/>
    </location>
</feature>
<reference evidence="2" key="1">
    <citation type="submission" date="2020-11" db="EMBL/GenBank/DDBJ databases">
        <title>Nocardioides cynanchi sp. nov., isolated from soil of rhizosphere of Cynanchum wilfordii.</title>
        <authorList>
            <person name="Lee J.-S."/>
            <person name="Suh M.K."/>
            <person name="Kim J.-S."/>
        </authorList>
    </citation>
    <scope>NUCLEOTIDE SEQUENCE</scope>
    <source>
        <strain evidence="2">KCTC 19276</strain>
    </source>
</reference>
<dbReference type="Proteomes" id="UP000660668">
    <property type="component" value="Unassembled WGS sequence"/>
</dbReference>
<dbReference type="Pfam" id="PF13279">
    <property type="entry name" value="4HBT_2"/>
    <property type="match status" value="2"/>
</dbReference>
<dbReference type="CDD" id="cd00586">
    <property type="entry name" value="4HBT"/>
    <property type="match status" value="1"/>
</dbReference>
<keyword evidence="3" id="KW-1185">Reference proteome</keyword>
<dbReference type="RefSeq" id="WP_194696820.1">
    <property type="nucleotide sequence ID" value="NZ_JADKPO010000016.1"/>
</dbReference>
<comment type="caution">
    <text evidence="2">The sequence shown here is derived from an EMBL/GenBank/DDBJ whole genome shotgun (WGS) entry which is preliminary data.</text>
</comment>
<proteinExistence type="predicted"/>